<dbReference type="OrthoDB" id="8757794at2"/>
<evidence type="ECO:0000313" key="1">
    <source>
        <dbReference type="EMBL" id="TDN93555.1"/>
    </source>
</evidence>
<reference evidence="1 2" key="1">
    <citation type="submission" date="2019-03" db="EMBL/GenBank/DDBJ databases">
        <title>Genomic Encyclopedia of Type Strains, Phase IV (KMG-IV): sequencing the most valuable type-strain genomes for metagenomic binning, comparative biology and taxonomic classification.</title>
        <authorList>
            <person name="Goeker M."/>
        </authorList>
    </citation>
    <scope>NUCLEOTIDE SEQUENCE [LARGE SCALE GENOMIC DNA]</scope>
    <source>
        <strain evidence="1 2">DSM 18555</strain>
    </source>
</reference>
<dbReference type="RefSeq" id="WP_112990283.1">
    <property type="nucleotide sequence ID" value="NZ_PTLZ01000001.1"/>
</dbReference>
<dbReference type="EMBL" id="SNWF01000004">
    <property type="protein sequence ID" value="TDN93555.1"/>
    <property type="molecule type" value="Genomic_DNA"/>
</dbReference>
<proteinExistence type="predicted"/>
<organism evidence="1 2">
    <name type="scientific">Herminiimonas fonticola</name>
    <dbReference type="NCBI Taxonomy" id="303380"/>
    <lineage>
        <taxon>Bacteria</taxon>
        <taxon>Pseudomonadati</taxon>
        <taxon>Pseudomonadota</taxon>
        <taxon>Betaproteobacteria</taxon>
        <taxon>Burkholderiales</taxon>
        <taxon>Oxalobacteraceae</taxon>
        <taxon>Herminiimonas</taxon>
    </lineage>
</organism>
<evidence type="ECO:0000313" key="2">
    <source>
        <dbReference type="Proteomes" id="UP000294737"/>
    </source>
</evidence>
<gene>
    <name evidence="1" type="ORF">EV677_0084</name>
</gene>
<dbReference type="Proteomes" id="UP000294737">
    <property type="component" value="Unassembled WGS sequence"/>
</dbReference>
<keyword evidence="2" id="KW-1185">Reference proteome</keyword>
<sequence>MTETNQAYIVQQRKMNAGEKDLPVYAKAMRSKEGVFEGVSFIRNREKASVMTLAEAQEAVAWAKKKKPLAGLYETSIIPAA</sequence>
<dbReference type="AlphaFoldDB" id="A0A4R6GHI9"/>
<protein>
    <submittedName>
        <fullName evidence="1">Uncharacterized protein</fullName>
    </submittedName>
</protein>
<name>A0A4R6GHI9_9BURK</name>
<accession>A0A4R6GHI9</accession>
<comment type="caution">
    <text evidence="1">The sequence shown here is derived from an EMBL/GenBank/DDBJ whole genome shotgun (WGS) entry which is preliminary data.</text>
</comment>